<dbReference type="EMBL" id="CP119326">
    <property type="protein sequence ID" value="WEK39518.1"/>
    <property type="molecule type" value="Genomic_DNA"/>
</dbReference>
<evidence type="ECO:0000313" key="3">
    <source>
        <dbReference type="Proteomes" id="UP001213664"/>
    </source>
</evidence>
<accession>A0AAJ5WZQ4</accession>
<sequence>METVGRRALGKGGLIALGLLAACSTPVSEAPAPRAIEQAQLNPPVGSRMPTGQTEDFCKAGEMQYLVGKSRTEIPVPVEVINRRVTCTTCPVTHDFSAYRLNILYNEQTGVIEQVRCG</sequence>
<evidence type="ECO:0000256" key="1">
    <source>
        <dbReference type="SAM" id="SignalP"/>
    </source>
</evidence>
<dbReference type="Proteomes" id="UP001213664">
    <property type="component" value="Chromosome"/>
</dbReference>
<dbReference type="Gene3D" id="3.30.10.10">
    <property type="entry name" value="Trypsin Inhibitor V, subunit A"/>
    <property type="match status" value="1"/>
</dbReference>
<dbReference type="AlphaFoldDB" id="A0AAJ5WZQ4"/>
<evidence type="ECO:0008006" key="4">
    <source>
        <dbReference type="Google" id="ProtNLM"/>
    </source>
</evidence>
<gene>
    <name evidence="2" type="ORF">P0Y50_13390</name>
</gene>
<evidence type="ECO:0000313" key="2">
    <source>
        <dbReference type="EMBL" id="WEK39518.1"/>
    </source>
</evidence>
<protein>
    <recommendedName>
        <fullName evidence="4">Hemolysin</fullName>
    </recommendedName>
</protein>
<proteinExistence type="predicted"/>
<keyword evidence="1" id="KW-0732">Signal</keyword>
<feature type="chain" id="PRO_5042494153" description="Hemolysin" evidence="1">
    <location>
        <begin position="30"/>
        <end position="118"/>
    </location>
</feature>
<reference evidence="2" key="1">
    <citation type="submission" date="2023-03" db="EMBL/GenBank/DDBJ databases">
        <title>Andean soil-derived lignocellulolytic bacterial consortium as a source of novel taxa and putative plastic-active enzymes.</title>
        <authorList>
            <person name="Diaz-Garcia L."/>
            <person name="Chuvochina M."/>
            <person name="Feuerriegel G."/>
            <person name="Bunk B."/>
            <person name="Sproer C."/>
            <person name="Streit W.R."/>
            <person name="Rodriguez L.M."/>
            <person name="Overmann J."/>
            <person name="Jimenez D.J."/>
        </authorList>
    </citation>
    <scope>NUCLEOTIDE SEQUENCE</scope>
    <source>
        <strain evidence="2">MAG 833</strain>
    </source>
</reference>
<dbReference type="PROSITE" id="PS51257">
    <property type="entry name" value="PROKAR_LIPOPROTEIN"/>
    <property type="match status" value="1"/>
</dbReference>
<feature type="signal peptide" evidence="1">
    <location>
        <begin position="1"/>
        <end position="29"/>
    </location>
</feature>
<organism evidence="2 3">
    <name type="scientific">Candidatus Brevundimonas colombiensis</name>
    <dbReference type="NCBI Taxonomy" id="3121376"/>
    <lineage>
        <taxon>Bacteria</taxon>
        <taxon>Pseudomonadati</taxon>
        <taxon>Pseudomonadota</taxon>
        <taxon>Alphaproteobacteria</taxon>
        <taxon>Caulobacterales</taxon>
        <taxon>Caulobacteraceae</taxon>
        <taxon>Brevundimonas</taxon>
    </lineage>
</organism>
<name>A0AAJ5WZQ4_9CAUL</name>